<evidence type="ECO:0000256" key="10">
    <source>
        <dbReference type="ARBA" id="ARBA00023277"/>
    </source>
</evidence>
<dbReference type="EMBL" id="CAJHNH020001681">
    <property type="protein sequence ID" value="CAG5124048.1"/>
    <property type="molecule type" value="Genomic_DNA"/>
</dbReference>
<dbReference type="InterPro" id="IPR011009">
    <property type="entry name" value="Kinase-like_dom_sf"/>
</dbReference>
<dbReference type="FunFam" id="3.30.200.20:FF:000138">
    <property type="entry name" value="Phosphorylase b kinase gamma catalytic chain, liver/testis"/>
    <property type="match status" value="1"/>
</dbReference>
<evidence type="ECO:0000256" key="13">
    <source>
        <dbReference type="SAM" id="MobiDB-lite"/>
    </source>
</evidence>
<evidence type="ECO:0000256" key="1">
    <source>
        <dbReference type="ARBA" id="ARBA00001674"/>
    </source>
</evidence>
<comment type="caution">
    <text evidence="15">The sequence shown here is derived from an EMBL/GenBank/DDBJ whole genome shotgun (WGS) entry which is preliminary data.</text>
</comment>
<protein>
    <recommendedName>
        <fullName evidence="2">phosphorylase kinase</fullName>
        <ecNumber evidence="2">2.7.11.19</ecNumber>
    </recommendedName>
</protein>
<dbReference type="InterPro" id="IPR008271">
    <property type="entry name" value="Ser/Thr_kinase_AS"/>
</dbReference>
<feature type="region of interest" description="Disordered" evidence="13">
    <location>
        <begin position="98"/>
        <end position="121"/>
    </location>
</feature>
<dbReference type="PANTHER" id="PTHR24347">
    <property type="entry name" value="SERINE/THREONINE-PROTEIN KINASE"/>
    <property type="match status" value="1"/>
</dbReference>
<dbReference type="EC" id="2.7.11.19" evidence="2"/>
<dbReference type="Pfam" id="PF00069">
    <property type="entry name" value="Pkinase"/>
    <property type="match status" value="1"/>
</dbReference>
<evidence type="ECO:0000256" key="6">
    <source>
        <dbReference type="ARBA" id="ARBA00022741"/>
    </source>
</evidence>
<name>A0A8S3Z797_9EUPU</name>
<keyword evidence="8 12" id="KW-0067">ATP-binding</keyword>
<dbReference type="InterPro" id="IPR000719">
    <property type="entry name" value="Prot_kinase_dom"/>
</dbReference>
<dbReference type="GO" id="GO:0005524">
    <property type="term" value="F:ATP binding"/>
    <property type="evidence" value="ECO:0007669"/>
    <property type="project" value="UniProtKB-UniRule"/>
</dbReference>
<accession>A0A8S3Z797</accession>
<feature type="binding site" evidence="12">
    <location>
        <position position="456"/>
    </location>
    <ligand>
        <name>ATP</name>
        <dbReference type="ChEBI" id="CHEBI:30616"/>
    </ligand>
</feature>
<evidence type="ECO:0000259" key="14">
    <source>
        <dbReference type="PROSITE" id="PS50011"/>
    </source>
</evidence>
<evidence type="ECO:0000256" key="8">
    <source>
        <dbReference type="ARBA" id="ARBA00022840"/>
    </source>
</evidence>
<keyword evidence="16" id="KW-1185">Reference proteome</keyword>
<evidence type="ECO:0000256" key="2">
    <source>
        <dbReference type="ARBA" id="ARBA00012432"/>
    </source>
</evidence>
<dbReference type="OrthoDB" id="419455at2759"/>
<keyword evidence="3" id="KW-0723">Serine/threonine-protein kinase</keyword>
<dbReference type="InterPro" id="IPR017441">
    <property type="entry name" value="Protein_kinase_ATP_BS"/>
</dbReference>
<feature type="region of interest" description="Disordered" evidence="13">
    <location>
        <begin position="346"/>
        <end position="376"/>
    </location>
</feature>
<evidence type="ECO:0000256" key="3">
    <source>
        <dbReference type="ARBA" id="ARBA00022527"/>
    </source>
</evidence>
<dbReference type="GO" id="GO:0005977">
    <property type="term" value="P:glycogen metabolic process"/>
    <property type="evidence" value="ECO:0007669"/>
    <property type="project" value="UniProtKB-KW"/>
</dbReference>
<feature type="domain" description="Protein kinase" evidence="14">
    <location>
        <begin position="427"/>
        <end position="694"/>
    </location>
</feature>
<keyword evidence="5" id="KW-0808">Transferase</keyword>
<reference evidence="15" key="1">
    <citation type="submission" date="2021-04" db="EMBL/GenBank/DDBJ databases">
        <authorList>
            <consortium name="Molecular Ecology Group"/>
        </authorList>
    </citation>
    <scope>NUCLEOTIDE SEQUENCE</scope>
</reference>
<keyword evidence="6 12" id="KW-0547">Nucleotide-binding</keyword>
<keyword evidence="10" id="KW-0119">Carbohydrate metabolism</keyword>
<gene>
    <name evidence="15" type="ORF">CUNI_LOCUS9606</name>
</gene>
<dbReference type="PROSITE" id="PS50011">
    <property type="entry name" value="PROTEIN_KINASE_DOM"/>
    <property type="match status" value="1"/>
</dbReference>
<keyword evidence="9" id="KW-0112">Calmodulin-binding</keyword>
<feature type="compositionally biased region" description="Low complexity" evidence="13">
    <location>
        <begin position="100"/>
        <end position="114"/>
    </location>
</feature>
<dbReference type="Gene3D" id="1.10.510.10">
    <property type="entry name" value="Transferase(Phosphotransferase) domain 1"/>
    <property type="match status" value="1"/>
</dbReference>
<organism evidence="15 16">
    <name type="scientific">Candidula unifasciata</name>
    <dbReference type="NCBI Taxonomy" id="100452"/>
    <lineage>
        <taxon>Eukaryota</taxon>
        <taxon>Metazoa</taxon>
        <taxon>Spiralia</taxon>
        <taxon>Lophotrochozoa</taxon>
        <taxon>Mollusca</taxon>
        <taxon>Gastropoda</taxon>
        <taxon>Heterobranchia</taxon>
        <taxon>Euthyneura</taxon>
        <taxon>Panpulmonata</taxon>
        <taxon>Eupulmonata</taxon>
        <taxon>Stylommatophora</taxon>
        <taxon>Helicina</taxon>
        <taxon>Helicoidea</taxon>
        <taxon>Geomitridae</taxon>
        <taxon>Candidula</taxon>
    </lineage>
</organism>
<evidence type="ECO:0000256" key="5">
    <source>
        <dbReference type="ARBA" id="ARBA00022679"/>
    </source>
</evidence>
<dbReference type="SMART" id="SM00220">
    <property type="entry name" value="S_TKc"/>
    <property type="match status" value="1"/>
</dbReference>
<sequence length="796" mass="88378">MECLVDDTMNSNFLSKCPDCGLDSPVSSTSGDMFARCENCKAAADTAVVNNNQMLQSHRDFVPSPDFTRPRCCSCLEKSSAVQSPRECPEPEVHLDVPLARPRSSSSPNQSASHDQSERNASISTCHNLIAHSKDCTHIHSSQASPDGLLISNIADSVGHDPLSVQSLQHSPDKPGSEIPSDTALSNERCTTSNLQTCPSCGLVSGTNDTGLANVDLQVPSSNVNIQQTASDTSSPGSSNIPGATAPTNASSLSGVVEASNLTASSSVSALSEPLAPRGDPEHQKTHSNFKQNPETKDSLEIPTENTVPTQNSDVPKSGAHLRPLYLTSAQIISHNTELNRIKTAATKRTTKSTRSPRLTHGHFGIGQPSRPTRHSLSSTTVLPMVITPDSPLPRLPSEFLYELHDLDHENEDLSAEVVYSLHFRDYQIKEMLGKGISSTVRRVTEKSTGVEYAVKIIDISGEKGEITQLDQVKKDTYREISILRMCAGHSHIIELHDVFETPTFIFLVFELCRKGELFDYLTSVVSLSEKRTRIFMRQLIEAVAYIHDKNIVHRDLKPENILLDDQLNIKVSDFGFATVIAEGEELTELCGTPGYLAPEVLAHSMYENVSGYGKEVDMWACGVIMYTLLCGAPPFWNRRQMMMLRAIMNADYTFNSPEWDDITEAPKNLIQKLLLVNPKDRLTAKDALKHPFFHSQITEEKLFHARRKFRAVAACIMFYLRMSFFSKQPPPISLDMVRSNPYGIKIMRKIIDTCAFGMYKHWVKRVDNQNRAALFEHTLRDDWKHTPMIIDGIKI</sequence>
<feature type="region of interest" description="Disordered" evidence="13">
    <location>
        <begin position="162"/>
        <end position="186"/>
    </location>
</feature>
<evidence type="ECO:0000256" key="7">
    <source>
        <dbReference type="ARBA" id="ARBA00022777"/>
    </source>
</evidence>
<proteinExistence type="predicted"/>
<dbReference type="FunFam" id="1.10.510.10:FF:001701">
    <property type="entry name" value="Phosphorylase kinase catalytic subunit gamma 2"/>
    <property type="match status" value="1"/>
</dbReference>
<comment type="subunit">
    <text evidence="11">Hexadecamer of 4 heterotetramers, each composed of alpha, beta, gamma, and delta subunits. Alpha (PHKA1 or PHKA2) and beta (PHKB) are regulatory subunits, gamma (PHKG1 or PHKG2) is the catalytic subunit, and delta is calmodulin.</text>
</comment>
<comment type="catalytic activity">
    <reaction evidence="1">
        <text>2 ATP + phosphorylase b = 2 ADP + phosphorylase a.</text>
        <dbReference type="EC" id="2.7.11.19"/>
    </reaction>
</comment>
<dbReference type="PROSITE" id="PS00108">
    <property type="entry name" value="PROTEIN_KINASE_ST"/>
    <property type="match status" value="1"/>
</dbReference>
<evidence type="ECO:0000256" key="11">
    <source>
        <dbReference type="ARBA" id="ARBA00025890"/>
    </source>
</evidence>
<evidence type="ECO:0000256" key="9">
    <source>
        <dbReference type="ARBA" id="ARBA00022860"/>
    </source>
</evidence>
<dbReference type="CDD" id="cd14093">
    <property type="entry name" value="STKc_PhKG"/>
    <property type="match status" value="1"/>
</dbReference>
<evidence type="ECO:0000256" key="12">
    <source>
        <dbReference type="PROSITE-ProRule" id="PRU10141"/>
    </source>
</evidence>
<dbReference type="Gene3D" id="3.30.200.20">
    <property type="entry name" value="Phosphorylase Kinase, domain 1"/>
    <property type="match status" value="1"/>
</dbReference>
<dbReference type="SUPFAM" id="SSF56112">
    <property type="entry name" value="Protein kinase-like (PK-like)"/>
    <property type="match status" value="1"/>
</dbReference>
<keyword evidence="4" id="KW-0321">Glycogen metabolism</keyword>
<keyword evidence="7" id="KW-0418">Kinase</keyword>
<dbReference type="GO" id="GO:0005516">
    <property type="term" value="F:calmodulin binding"/>
    <property type="evidence" value="ECO:0007669"/>
    <property type="project" value="UniProtKB-KW"/>
</dbReference>
<dbReference type="GO" id="GO:0005964">
    <property type="term" value="C:phosphorylase kinase complex"/>
    <property type="evidence" value="ECO:0007669"/>
    <property type="project" value="InterPro"/>
</dbReference>
<evidence type="ECO:0000313" key="15">
    <source>
        <dbReference type="EMBL" id="CAG5124048.1"/>
    </source>
</evidence>
<dbReference type="GO" id="GO:0004689">
    <property type="term" value="F:phosphorylase kinase activity"/>
    <property type="evidence" value="ECO:0007669"/>
    <property type="project" value="UniProtKB-EC"/>
</dbReference>
<feature type="compositionally biased region" description="Polar residues" evidence="13">
    <location>
        <begin position="304"/>
        <end position="315"/>
    </location>
</feature>
<dbReference type="Proteomes" id="UP000678393">
    <property type="component" value="Unassembled WGS sequence"/>
</dbReference>
<dbReference type="PROSITE" id="PS00107">
    <property type="entry name" value="PROTEIN_KINASE_ATP"/>
    <property type="match status" value="1"/>
</dbReference>
<evidence type="ECO:0000256" key="4">
    <source>
        <dbReference type="ARBA" id="ARBA00022600"/>
    </source>
</evidence>
<feature type="region of interest" description="Disordered" evidence="13">
    <location>
        <begin position="268"/>
        <end position="318"/>
    </location>
</feature>
<dbReference type="AlphaFoldDB" id="A0A8S3Z797"/>
<feature type="compositionally biased region" description="Low complexity" evidence="13">
    <location>
        <begin position="346"/>
        <end position="356"/>
    </location>
</feature>
<feature type="region of interest" description="Disordered" evidence="13">
    <location>
        <begin position="226"/>
        <end position="249"/>
    </location>
</feature>
<dbReference type="PRINTS" id="PR01049">
    <property type="entry name" value="PHOSPHBKNASE"/>
</dbReference>
<evidence type="ECO:0000313" key="16">
    <source>
        <dbReference type="Proteomes" id="UP000678393"/>
    </source>
</evidence>
<dbReference type="InterPro" id="IPR002291">
    <property type="entry name" value="Phosph_kin_gamma"/>
</dbReference>